<dbReference type="PROSITE" id="PS50923">
    <property type="entry name" value="SUSHI"/>
    <property type="match status" value="1"/>
</dbReference>
<proteinExistence type="predicted"/>
<evidence type="ECO:0000256" key="2">
    <source>
        <dbReference type="PROSITE-ProRule" id="PRU00302"/>
    </source>
</evidence>
<dbReference type="AlphaFoldDB" id="A0A183F8Q1"/>
<organism evidence="6 7">
    <name type="scientific">Heligmosomoides polygyrus</name>
    <name type="common">Parasitic roundworm</name>
    <dbReference type="NCBI Taxonomy" id="6339"/>
    <lineage>
        <taxon>Eukaryota</taxon>
        <taxon>Metazoa</taxon>
        <taxon>Ecdysozoa</taxon>
        <taxon>Nematoda</taxon>
        <taxon>Chromadorea</taxon>
        <taxon>Rhabditida</taxon>
        <taxon>Rhabditina</taxon>
        <taxon>Rhabditomorpha</taxon>
        <taxon>Strongyloidea</taxon>
        <taxon>Heligmosomidae</taxon>
        <taxon>Heligmosomoides</taxon>
    </lineage>
</organism>
<gene>
    <name evidence="5" type="ORF">HPBE_LOCUS2544</name>
</gene>
<reference evidence="7" key="2">
    <citation type="submission" date="2019-09" db="UniProtKB">
        <authorList>
            <consortium name="WormBaseParasite"/>
        </authorList>
    </citation>
    <scope>IDENTIFICATION</scope>
</reference>
<evidence type="ECO:0000259" key="4">
    <source>
        <dbReference type="PROSITE" id="PS50923"/>
    </source>
</evidence>
<evidence type="ECO:0000313" key="5">
    <source>
        <dbReference type="EMBL" id="VDO26071.1"/>
    </source>
</evidence>
<comment type="caution">
    <text evidence="2">Lacks conserved residue(s) required for the propagation of feature annotation.</text>
</comment>
<accession>A0A183F8Q1</accession>
<dbReference type="SUPFAM" id="SSF57535">
    <property type="entry name" value="Complement control module/SCR domain"/>
    <property type="match status" value="1"/>
</dbReference>
<dbReference type="Proteomes" id="UP000050761">
    <property type="component" value="Unassembled WGS sequence"/>
</dbReference>
<name>A0A183F8Q1_HELPZ</name>
<feature type="disulfide bond" evidence="2">
    <location>
        <begin position="49"/>
        <end position="76"/>
    </location>
</feature>
<dbReference type="EMBL" id="UZAH01004022">
    <property type="protein sequence ID" value="VDO26071.1"/>
    <property type="molecule type" value="Genomic_DNA"/>
</dbReference>
<dbReference type="SMART" id="SM00032">
    <property type="entry name" value="CCP"/>
    <property type="match status" value="1"/>
</dbReference>
<keyword evidence="1 2" id="KW-1015">Disulfide bond</keyword>
<dbReference type="InterPro" id="IPR035976">
    <property type="entry name" value="Sushi/SCR/CCP_sf"/>
</dbReference>
<feature type="chain" id="PRO_5044551300" evidence="3">
    <location>
        <begin position="17"/>
        <end position="133"/>
    </location>
</feature>
<evidence type="ECO:0000313" key="7">
    <source>
        <dbReference type="WBParaSite" id="HPBE_0000254301-mRNA-1"/>
    </source>
</evidence>
<dbReference type="InterPro" id="IPR000436">
    <property type="entry name" value="Sushi_SCR_CCP_dom"/>
</dbReference>
<keyword evidence="3" id="KW-0732">Signal</keyword>
<keyword evidence="2" id="KW-0768">Sushi</keyword>
<protein>
    <submittedName>
        <fullName evidence="7">Sushi domain-containing protein</fullName>
    </submittedName>
</protein>
<evidence type="ECO:0000256" key="1">
    <source>
        <dbReference type="ARBA" id="ARBA00023157"/>
    </source>
</evidence>
<sequence>MLRIVTFAILIVTANANCPAITLDKGTITYDKAAVNGLYPEGTFAHGLCQQGFSLFGQSGTNCGKDGKWDGELGKCDVSPPVQAFTECSPTYVQNGVVTYDRNSDQVRFRRLGLLLDKKVFTVQYIVYFKAIR</sequence>
<dbReference type="CDD" id="cd00033">
    <property type="entry name" value="CCP"/>
    <property type="match status" value="1"/>
</dbReference>
<evidence type="ECO:0000313" key="6">
    <source>
        <dbReference type="Proteomes" id="UP000050761"/>
    </source>
</evidence>
<reference evidence="5 6" key="1">
    <citation type="submission" date="2018-11" db="EMBL/GenBank/DDBJ databases">
        <authorList>
            <consortium name="Pathogen Informatics"/>
        </authorList>
    </citation>
    <scope>NUCLEOTIDE SEQUENCE [LARGE SCALE GENOMIC DNA]</scope>
</reference>
<feature type="signal peptide" evidence="3">
    <location>
        <begin position="1"/>
        <end position="16"/>
    </location>
</feature>
<dbReference type="Pfam" id="PF00084">
    <property type="entry name" value="Sushi"/>
    <property type="match status" value="1"/>
</dbReference>
<evidence type="ECO:0000256" key="3">
    <source>
        <dbReference type="SAM" id="SignalP"/>
    </source>
</evidence>
<dbReference type="Gene3D" id="2.10.70.10">
    <property type="entry name" value="Complement Module, domain 1"/>
    <property type="match status" value="1"/>
</dbReference>
<dbReference type="WBParaSite" id="HPBE_0000254301-mRNA-1">
    <property type="protein sequence ID" value="HPBE_0000254301-mRNA-1"/>
    <property type="gene ID" value="HPBE_0000254301"/>
</dbReference>
<keyword evidence="6" id="KW-1185">Reference proteome</keyword>
<accession>A0A3P7TWF3</accession>
<feature type="domain" description="Sushi" evidence="4">
    <location>
        <begin position="16"/>
        <end position="78"/>
    </location>
</feature>